<keyword evidence="3" id="KW-0808">Transferase</keyword>
<feature type="region of interest" description="Disordered" evidence="1">
    <location>
        <begin position="1"/>
        <end position="28"/>
    </location>
</feature>
<dbReference type="Pfam" id="PF13302">
    <property type="entry name" value="Acetyltransf_3"/>
    <property type="match status" value="1"/>
</dbReference>
<sequence length="220" mass="25144">MSINLDRGPDSLTDRTLPGDAQRTPAEPGILQGSLVSLVPIEEHHREGLYRVLQRPEIWQDTWLNVPSGAGLERSFDDMLARRADRSRLPFVIEDRRTGAVLGTTSIGDIDAFHRNAEIGWTFLSPDYWRTGVNTECKYLLLQYGFERMDTIRIQLSVSSLNLRSQQAVERIGAVREGVFRRHRIEPGGPVHDNIFYSILDTEWPSVRQRLLGLMAKKYE</sequence>
<dbReference type="EMBL" id="CP041217">
    <property type="protein sequence ID" value="QDH21150.1"/>
    <property type="molecule type" value="Genomic_DNA"/>
</dbReference>
<dbReference type="SUPFAM" id="SSF55729">
    <property type="entry name" value="Acyl-CoA N-acyltransferases (Nat)"/>
    <property type="match status" value="1"/>
</dbReference>
<organism evidence="3 4">
    <name type="scientific">Saccharibacillus brassicae</name>
    <dbReference type="NCBI Taxonomy" id="2583377"/>
    <lineage>
        <taxon>Bacteria</taxon>
        <taxon>Bacillati</taxon>
        <taxon>Bacillota</taxon>
        <taxon>Bacilli</taxon>
        <taxon>Bacillales</taxon>
        <taxon>Paenibacillaceae</taxon>
        <taxon>Saccharibacillus</taxon>
    </lineage>
</organism>
<dbReference type="GO" id="GO:0016747">
    <property type="term" value="F:acyltransferase activity, transferring groups other than amino-acyl groups"/>
    <property type="evidence" value="ECO:0007669"/>
    <property type="project" value="InterPro"/>
</dbReference>
<evidence type="ECO:0000313" key="3">
    <source>
        <dbReference type="EMBL" id="QDH21150.1"/>
    </source>
</evidence>
<dbReference type="PANTHER" id="PTHR43610">
    <property type="entry name" value="BLL6696 PROTEIN"/>
    <property type="match status" value="1"/>
</dbReference>
<evidence type="ECO:0000259" key="2">
    <source>
        <dbReference type="PROSITE" id="PS51186"/>
    </source>
</evidence>
<dbReference type="RefSeq" id="WP_141447697.1">
    <property type="nucleotide sequence ID" value="NZ_CP041217.1"/>
</dbReference>
<feature type="domain" description="N-acetyltransferase" evidence="2">
    <location>
        <begin position="36"/>
        <end position="202"/>
    </location>
</feature>
<name>A0A4Y6UX18_SACBS</name>
<dbReference type="AlphaFoldDB" id="A0A4Y6UX18"/>
<reference evidence="3 4" key="1">
    <citation type="submission" date="2019-06" db="EMBL/GenBank/DDBJ databases">
        <title>Saccharibacillus brassicae sp. nov., an endophytic bacterium isolated from Chinese cabbage seeds (Brassica pekinensis).</title>
        <authorList>
            <person name="Jiang L."/>
            <person name="Lee J."/>
            <person name="Kim S.W."/>
        </authorList>
    </citation>
    <scope>NUCLEOTIDE SEQUENCE [LARGE SCALE GENOMIC DNA]</scope>
    <source>
        <strain evidence="4">KCTC 43072 / ATSA2</strain>
    </source>
</reference>
<keyword evidence="4" id="KW-1185">Reference proteome</keyword>
<dbReference type="InterPro" id="IPR016181">
    <property type="entry name" value="Acyl_CoA_acyltransferase"/>
</dbReference>
<dbReference type="PROSITE" id="PS51186">
    <property type="entry name" value="GNAT"/>
    <property type="match status" value="1"/>
</dbReference>
<dbReference type="KEGG" id="saca:FFV09_09980"/>
<dbReference type="PANTHER" id="PTHR43610:SF1">
    <property type="entry name" value="N-ACETYLTRANSFERASE DOMAIN-CONTAINING PROTEIN"/>
    <property type="match status" value="1"/>
</dbReference>
<gene>
    <name evidence="3" type="ORF">FFV09_09980</name>
</gene>
<protein>
    <submittedName>
        <fullName evidence="3">GNAT family N-acetyltransferase</fullName>
    </submittedName>
</protein>
<dbReference type="OrthoDB" id="9795199at2"/>
<dbReference type="Proteomes" id="UP000316968">
    <property type="component" value="Chromosome"/>
</dbReference>
<accession>A0A4Y6UX18</accession>
<dbReference type="Gene3D" id="3.40.630.30">
    <property type="match status" value="1"/>
</dbReference>
<evidence type="ECO:0000313" key="4">
    <source>
        <dbReference type="Proteomes" id="UP000316968"/>
    </source>
</evidence>
<dbReference type="InterPro" id="IPR000182">
    <property type="entry name" value="GNAT_dom"/>
</dbReference>
<proteinExistence type="predicted"/>
<evidence type="ECO:0000256" key="1">
    <source>
        <dbReference type="SAM" id="MobiDB-lite"/>
    </source>
</evidence>